<dbReference type="InterPro" id="IPR018895">
    <property type="entry name" value="DUF2474"/>
</dbReference>
<accession>A0A3P5WSQ2</accession>
<feature type="transmembrane region" description="Helical" evidence="1">
    <location>
        <begin position="20"/>
        <end position="45"/>
    </location>
</feature>
<keyword evidence="1" id="KW-0472">Membrane</keyword>
<evidence type="ECO:0000313" key="2">
    <source>
        <dbReference type="EMBL" id="VDC26413.1"/>
    </source>
</evidence>
<keyword evidence="3" id="KW-1185">Reference proteome</keyword>
<gene>
    <name evidence="2" type="ORF">XINFAN_01652</name>
</gene>
<evidence type="ECO:0000313" key="3">
    <source>
        <dbReference type="Proteomes" id="UP000277498"/>
    </source>
</evidence>
<dbReference type="Pfam" id="PF10617">
    <property type="entry name" value="DUF2474"/>
    <property type="match status" value="1"/>
</dbReference>
<name>A0A3P5WSQ2_9RHOB</name>
<keyword evidence="1" id="KW-1133">Transmembrane helix</keyword>
<keyword evidence="1" id="KW-0812">Transmembrane</keyword>
<dbReference type="Proteomes" id="UP000277498">
    <property type="component" value="Unassembled WGS sequence"/>
</dbReference>
<dbReference type="AlphaFoldDB" id="A0A3P5WSQ2"/>
<organism evidence="2 3">
    <name type="scientific">Pseudogemmobacter humi</name>
    <dbReference type="NCBI Taxonomy" id="2483812"/>
    <lineage>
        <taxon>Bacteria</taxon>
        <taxon>Pseudomonadati</taxon>
        <taxon>Pseudomonadota</taxon>
        <taxon>Alphaproteobacteria</taxon>
        <taxon>Rhodobacterales</taxon>
        <taxon>Paracoccaceae</taxon>
        <taxon>Pseudogemmobacter</taxon>
    </lineage>
</organism>
<evidence type="ECO:0000256" key="1">
    <source>
        <dbReference type="SAM" id="Phobius"/>
    </source>
</evidence>
<proteinExistence type="predicted"/>
<protein>
    <recommendedName>
        <fullName evidence="4">DUF2474 domain-containing protein</fullName>
    </recommendedName>
</protein>
<reference evidence="2 3" key="1">
    <citation type="submission" date="2018-11" db="EMBL/GenBank/DDBJ databases">
        <authorList>
            <person name="Criscuolo A."/>
        </authorList>
    </citation>
    <scope>NUCLEOTIDE SEQUENCE [LARGE SCALE GENOMIC DNA]</scope>
    <source>
        <strain evidence="2">ACIP111625</strain>
    </source>
</reference>
<dbReference type="EMBL" id="UXAW01000054">
    <property type="protein sequence ID" value="VDC26413.1"/>
    <property type="molecule type" value="Genomic_DNA"/>
</dbReference>
<sequence length="52" mass="5833">MRRVRMGAAPRAPRPLWKRLGWFALIWALSVAALGLVALVFRLMMKLAGLSL</sequence>
<evidence type="ECO:0008006" key="4">
    <source>
        <dbReference type="Google" id="ProtNLM"/>
    </source>
</evidence>